<reference evidence="5 6" key="1">
    <citation type="submission" date="2019-05" db="EMBL/GenBank/DDBJ databases">
        <title>The compact genome of Giardia muris reveals important steps in the evolution of intestinal protozoan parasites.</title>
        <authorList>
            <person name="Xu F."/>
            <person name="Jimenez-Gonzalez A."/>
            <person name="Einarsson E."/>
            <person name="Astvaldsson A."/>
            <person name="Peirasmaki D."/>
            <person name="Eckmann L."/>
            <person name="Andersson J.O."/>
            <person name="Svard S.G."/>
            <person name="Jerlstrom-Hultqvist J."/>
        </authorList>
    </citation>
    <scope>NUCLEOTIDE SEQUENCE [LARGE SCALE GENOMIC DNA]</scope>
    <source>
        <strain evidence="5 6">Roberts-Thomson</strain>
    </source>
</reference>
<keyword evidence="2 5" id="KW-0418">Kinase</keyword>
<evidence type="ECO:0000259" key="4">
    <source>
        <dbReference type="PROSITE" id="PS50290"/>
    </source>
</evidence>
<feature type="compositionally biased region" description="Basic and acidic residues" evidence="3">
    <location>
        <begin position="1150"/>
        <end position="1159"/>
    </location>
</feature>
<accession>A0A4Z1T9H2</accession>
<evidence type="ECO:0000256" key="1">
    <source>
        <dbReference type="ARBA" id="ARBA00022679"/>
    </source>
</evidence>
<dbReference type="Gene3D" id="3.30.1010.10">
    <property type="entry name" value="Phosphatidylinositol 3-kinase Catalytic Subunit, Chain A, domain 4"/>
    <property type="match status" value="1"/>
</dbReference>
<evidence type="ECO:0000256" key="2">
    <source>
        <dbReference type="ARBA" id="ARBA00022777"/>
    </source>
</evidence>
<dbReference type="SUPFAM" id="SSF56112">
    <property type="entry name" value="Protein kinase-like (PK-like)"/>
    <property type="match status" value="1"/>
</dbReference>
<dbReference type="SUPFAM" id="SSF48371">
    <property type="entry name" value="ARM repeat"/>
    <property type="match status" value="1"/>
</dbReference>
<dbReference type="SMART" id="SM00146">
    <property type="entry name" value="PI3Kc"/>
    <property type="match status" value="1"/>
</dbReference>
<dbReference type="InterPro" id="IPR042236">
    <property type="entry name" value="PI3K_accessory_sf"/>
</dbReference>
<organism evidence="5 6">
    <name type="scientific">Giardia muris</name>
    <dbReference type="NCBI Taxonomy" id="5742"/>
    <lineage>
        <taxon>Eukaryota</taxon>
        <taxon>Metamonada</taxon>
        <taxon>Diplomonadida</taxon>
        <taxon>Hexamitidae</taxon>
        <taxon>Giardiinae</taxon>
        <taxon>Giardia</taxon>
    </lineage>
</organism>
<gene>
    <name evidence="5" type="ORF">GMRT_11493</name>
</gene>
<dbReference type="PROSITE" id="PS00916">
    <property type="entry name" value="PI3_4_KINASE_2"/>
    <property type="match status" value="1"/>
</dbReference>
<dbReference type="Gene3D" id="1.10.1070.11">
    <property type="entry name" value="Phosphatidylinositol 3-/4-kinase, catalytic domain"/>
    <property type="match status" value="1"/>
</dbReference>
<dbReference type="InterPro" id="IPR015433">
    <property type="entry name" value="PI3/4_kinase"/>
</dbReference>
<dbReference type="GO" id="GO:0034271">
    <property type="term" value="C:phosphatidylinositol 3-kinase complex, class III, type I"/>
    <property type="evidence" value="ECO:0007669"/>
    <property type="project" value="TreeGrafter"/>
</dbReference>
<dbReference type="GO" id="GO:0006897">
    <property type="term" value="P:endocytosis"/>
    <property type="evidence" value="ECO:0007669"/>
    <property type="project" value="TreeGrafter"/>
</dbReference>
<protein>
    <submittedName>
        <fullName evidence="5">Phosphoinositide-3-kinase, class 3</fullName>
    </submittedName>
</protein>
<keyword evidence="6" id="KW-1185">Reference proteome</keyword>
<dbReference type="EMBL" id="VDLU01000001">
    <property type="protein sequence ID" value="TNJ29797.1"/>
    <property type="molecule type" value="Genomic_DNA"/>
</dbReference>
<dbReference type="GO" id="GO:0005777">
    <property type="term" value="C:peroxisome"/>
    <property type="evidence" value="ECO:0007669"/>
    <property type="project" value="TreeGrafter"/>
</dbReference>
<dbReference type="PANTHER" id="PTHR10048:SF7">
    <property type="entry name" value="PHOSPHATIDYLINOSITOL 3-KINASE CATALYTIC SUBUNIT TYPE 3"/>
    <property type="match status" value="1"/>
</dbReference>
<evidence type="ECO:0000256" key="3">
    <source>
        <dbReference type="SAM" id="MobiDB-lite"/>
    </source>
</evidence>
<dbReference type="InterPro" id="IPR000403">
    <property type="entry name" value="PI3/4_kinase_cat_dom"/>
</dbReference>
<dbReference type="GO" id="GO:0000407">
    <property type="term" value="C:phagophore assembly site"/>
    <property type="evidence" value="ECO:0007669"/>
    <property type="project" value="TreeGrafter"/>
</dbReference>
<name>A0A4Z1T9H2_GIAMU</name>
<dbReference type="GO" id="GO:0034272">
    <property type="term" value="C:phosphatidylinositol 3-kinase complex, class III, type II"/>
    <property type="evidence" value="ECO:0007669"/>
    <property type="project" value="TreeGrafter"/>
</dbReference>
<dbReference type="GO" id="GO:0000045">
    <property type="term" value="P:autophagosome assembly"/>
    <property type="evidence" value="ECO:0007669"/>
    <property type="project" value="TreeGrafter"/>
</dbReference>
<feature type="region of interest" description="Disordered" evidence="3">
    <location>
        <begin position="595"/>
        <end position="616"/>
    </location>
</feature>
<dbReference type="Gene3D" id="1.25.40.70">
    <property type="entry name" value="Phosphatidylinositol 3-kinase, accessory domain (PIK)"/>
    <property type="match status" value="1"/>
</dbReference>
<feature type="compositionally biased region" description="Polar residues" evidence="3">
    <location>
        <begin position="1094"/>
        <end position="1103"/>
    </location>
</feature>
<dbReference type="InterPro" id="IPR016024">
    <property type="entry name" value="ARM-type_fold"/>
</dbReference>
<dbReference type="InterPro" id="IPR036940">
    <property type="entry name" value="PI3/4_kinase_cat_sf"/>
</dbReference>
<evidence type="ECO:0000313" key="6">
    <source>
        <dbReference type="Proteomes" id="UP000315496"/>
    </source>
</evidence>
<dbReference type="InterPro" id="IPR011009">
    <property type="entry name" value="Kinase-like_dom_sf"/>
</dbReference>
<comment type="caution">
    <text evidence="5">The sequence shown here is derived from an EMBL/GenBank/DDBJ whole genome shotgun (WGS) entry which is preliminary data.</text>
</comment>
<dbReference type="OrthoDB" id="67688at2759"/>
<dbReference type="VEuPathDB" id="GiardiaDB:GMRT_11493"/>
<feature type="compositionally biased region" description="Basic residues" evidence="3">
    <location>
        <begin position="1127"/>
        <end position="1142"/>
    </location>
</feature>
<sequence>MSPQCGDAPPDTSVALSYSASTPLRVSLQYARAPSAILPKTAIEMFPDIGFSIQLFRLENEPLTPSIPLPTQDTIRQDASELLYTWSYQPLSFSTFISHLRPGSFLRMTLLLNDQKAGTTDVPLYRGLLFTPSTVQVRIPLAAYTSLTQSLVCDPQNTVLTALMLETSIPQPICYCPRGFTTFSGEPRFTLAADYSQADIAFTRDELSALLDRSILGPLTPNHARLITNHFKYLSLKENIYDTRTPSKQFGFMHESVIVSQTSPVNCQSVSTLYSAFDPHEAIAEEQAAWSGDGLQAINAALKYATHIRNHASGHATIKTLNSRPAQFTNQEALTLIRSRISSLTNYFDEKNTVQSVFGTLEKKPSVEARTMTDDVMRMTTMQGLKLSSYNPLDYVLALSYQNDDRDDVRDQNAMILSELAPRMDAHPETLVPDSITLAQLLRICSSLFPSRMKPQERQLVWKYRYYMRKHPRALLATFHAMPNAYMEMMSRSITAASPASDATQQAIEAELANLLMTWEMPALDQILILLTRPYSTKELSTPIIRRYALMRLHEYPDDVIVKYLFPLTLCIMHDEEICKYNCWTYQDIYKTRASDDDDHPTLAGSAPNVDLEQANESSSDSIQSVELLLKSGTFGLFGDDSLKNSFSNITISSDDLDIELVQPRVQEIESRPQNTDEELLSIHGRNPSRQSLHMTKLAKSHDFPFVSLSDLLVVRAVSAPYTYYLLPFYIELWYKDACARGDEEAKNKFNMCLEAYRDILKLKDHSCYNRVMRTKHFTGELLNLVATVKSEVKGGRERQAEALIARLKDPATFPSLAKVPSFLDVTEAAEDDVQGDNGVIFPFVTPPVQETYMRKKRHRRTASCTTTQLGHDTLSALGSVVNTTIEGDTPLNATSPSGYIGLTHLSGVSSMQGKALHSDRHEIYASFRTRFVHISRVEPTARVFKSAKSPVMLTLIEADTGRKIPILIKRDDDLRLDMLTIQLFSHMNDALITHNLDLRFSIYKCFAISPTEGFVECILPSVSQDDIAKGRGFGSVQAYLNLMICKYRSQVYPEAFSTALSRMPHIIDQAVGSLIATNQVALLGEEGTSSRLLPQASGNLNGSKAVDASVRKEVSQPSMDGGEAIRRRRKPSGTVSRHSRTASHLSGVPEEKESSETGVKEVVDAMASPVTVDRPRRAVTTQGVASRLVMLLQTVGFTNLHPNVQNLLNRALRDFCGPPETLDLMEGMSCESQLSNFIRSSAGYSIATYLLAIGDRHGENLLFRPDGRMFHIDFGWCFGQDPKYTLPVKITKDIVLGMGGEDSAGFAQFQSYMSESFTILRSEAYVPLTFMQMMRGGSIKPLEDAAQDNFRVIEERYQLTLSKDVAVHYIHGVIRNSIDSLMSRVIDALHRFAQRARR</sequence>
<feature type="domain" description="PI3K/PI4K catalytic" evidence="4">
    <location>
        <begin position="938"/>
        <end position="1383"/>
    </location>
</feature>
<dbReference type="Pfam" id="PF00454">
    <property type="entry name" value="PI3_PI4_kinase"/>
    <property type="match status" value="2"/>
</dbReference>
<dbReference type="Proteomes" id="UP000315496">
    <property type="component" value="Chromosome 1"/>
</dbReference>
<dbReference type="InterPro" id="IPR018936">
    <property type="entry name" value="PI3/4_kinase_CS"/>
</dbReference>
<dbReference type="PANTHER" id="PTHR10048">
    <property type="entry name" value="PHOSPHATIDYLINOSITOL KINASE"/>
    <property type="match status" value="1"/>
</dbReference>
<dbReference type="GO" id="GO:0016303">
    <property type="term" value="F:1-phosphatidylinositol-3-kinase activity"/>
    <property type="evidence" value="ECO:0007669"/>
    <property type="project" value="TreeGrafter"/>
</dbReference>
<dbReference type="GO" id="GO:0048015">
    <property type="term" value="P:phosphatidylinositol-mediated signaling"/>
    <property type="evidence" value="ECO:0007669"/>
    <property type="project" value="TreeGrafter"/>
</dbReference>
<dbReference type="GO" id="GO:0005768">
    <property type="term" value="C:endosome"/>
    <property type="evidence" value="ECO:0007669"/>
    <property type="project" value="TreeGrafter"/>
</dbReference>
<evidence type="ECO:0000313" key="5">
    <source>
        <dbReference type="EMBL" id="TNJ29797.1"/>
    </source>
</evidence>
<proteinExistence type="predicted"/>
<keyword evidence="1" id="KW-0808">Transferase</keyword>
<dbReference type="PROSITE" id="PS50290">
    <property type="entry name" value="PI3_4_KINASE_3"/>
    <property type="match status" value="1"/>
</dbReference>
<feature type="region of interest" description="Disordered" evidence="3">
    <location>
        <begin position="1094"/>
        <end position="1159"/>
    </location>
</feature>